<organism evidence="2 3">
    <name type="scientific">Aquirufa antheringensis</name>
    <dbReference type="NCBI Taxonomy" id="2516559"/>
    <lineage>
        <taxon>Bacteria</taxon>
        <taxon>Pseudomonadati</taxon>
        <taxon>Bacteroidota</taxon>
        <taxon>Cytophagia</taxon>
        <taxon>Cytophagales</taxon>
        <taxon>Flectobacillaceae</taxon>
        <taxon>Aquirufa</taxon>
    </lineage>
</organism>
<dbReference type="Proteomes" id="UP000293583">
    <property type="component" value="Unassembled WGS sequence"/>
</dbReference>
<evidence type="ECO:0000256" key="1">
    <source>
        <dbReference type="SAM" id="SignalP"/>
    </source>
</evidence>
<reference evidence="2 3" key="1">
    <citation type="submission" date="2019-02" db="EMBL/GenBank/DDBJ databases">
        <title>Genome of a new Bacteroidetes strain.</title>
        <authorList>
            <person name="Pitt A."/>
        </authorList>
    </citation>
    <scope>NUCLEOTIDE SEQUENCE [LARGE SCALE GENOMIC DNA]</scope>
    <source>
        <strain evidence="2 3">103A-SOEBACH</strain>
    </source>
</reference>
<protein>
    <submittedName>
        <fullName evidence="2">Outer membrane lipoprotein-sorting protein</fullName>
    </submittedName>
</protein>
<accession>A0A4Q9B9M5</accession>
<keyword evidence="3" id="KW-1185">Reference proteome</keyword>
<keyword evidence="2" id="KW-0449">Lipoprotein</keyword>
<dbReference type="OrthoDB" id="128937at2"/>
<dbReference type="Gene3D" id="2.50.20.10">
    <property type="entry name" value="Lipoprotein localisation LolA/LolB/LppX"/>
    <property type="match status" value="1"/>
</dbReference>
<dbReference type="EMBL" id="SEWY01000006">
    <property type="protein sequence ID" value="TBH71138.1"/>
    <property type="molecule type" value="Genomic_DNA"/>
</dbReference>
<evidence type="ECO:0000313" key="2">
    <source>
        <dbReference type="EMBL" id="TBH71138.1"/>
    </source>
</evidence>
<evidence type="ECO:0000313" key="3">
    <source>
        <dbReference type="Proteomes" id="UP000293583"/>
    </source>
</evidence>
<proteinExistence type="predicted"/>
<comment type="caution">
    <text evidence="2">The sequence shown here is derived from an EMBL/GenBank/DDBJ whole genome shotgun (WGS) entry which is preliminary data.</text>
</comment>
<feature type="signal peptide" evidence="1">
    <location>
        <begin position="1"/>
        <end position="22"/>
    </location>
</feature>
<feature type="chain" id="PRO_5020272983" evidence="1">
    <location>
        <begin position="23"/>
        <end position="243"/>
    </location>
</feature>
<dbReference type="RefSeq" id="WP_130923881.1">
    <property type="nucleotide sequence ID" value="NZ_JAANOM010000003.1"/>
</dbReference>
<name>A0A4Q9B9M5_9BACT</name>
<sequence>MKTMIKSICLVAGMLVASVASAQSTEEILAKHEAAMGGADKWAAVKTAVVKNKFSVQGMDIESNTSLVIGKSFRTEVAVMGNKIITVIDGNKGWMNRPAMMGGTGEPEDMPADQVKMAGSQLMLGSILTNAKKDGYKIDLVSKEKLDGADVYLLTVTKPSGEDSKVYVSTATNFVVKTQAKVQVNGQEVDSEVSFSNYKMVNGLAFPHTVETPSPMGGTMTVETVSVEINPTIDAAIFAKPSK</sequence>
<gene>
    <name evidence="2" type="ORF">EWU20_11050</name>
</gene>
<dbReference type="AlphaFoldDB" id="A0A4Q9B9M5"/>
<keyword evidence="1" id="KW-0732">Signal</keyword>